<proteinExistence type="predicted"/>
<feature type="compositionally biased region" description="Low complexity" evidence="1">
    <location>
        <begin position="52"/>
        <end position="67"/>
    </location>
</feature>
<evidence type="ECO:0000313" key="2">
    <source>
        <dbReference type="EMBL" id="PLW36834.1"/>
    </source>
</evidence>
<feature type="region of interest" description="Disordered" evidence="1">
    <location>
        <begin position="1"/>
        <end position="20"/>
    </location>
</feature>
<evidence type="ECO:0000256" key="1">
    <source>
        <dbReference type="SAM" id="MobiDB-lite"/>
    </source>
</evidence>
<dbReference type="EMBL" id="PGCI01000153">
    <property type="protein sequence ID" value="PLW36834.1"/>
    <property type="molecule type" value="Genomic_DNA"/>
</dbReference>
<sequence>QPKQGKREEPAEKPRLNIEYDGDRQFFCPSQTSPQCDAAKRPWATIQKIGQRPSSGSDRQSRSSALSMPLKHSVEVSPDPSDVEKIFNNIDHKFVSEAPFLIEEQLKNLFAQFLEDLSGTMDTFPGTLLKSCVAKLSSTVSSSMQDVIRSDIIPTLFNKIMLHVSEFCPPPPPKVDNVYIPLNNKLDGLQDVIIGMNSVQSDKIESLSRDFAHMESQLRDQILDWKQKLSVSQQKEAELAEQIKRRLGDITSVSNLLHNRIGQLTEPQLEKPKCSDERLEAKFNNPFLHTASTQLNQ</sequence>
<dbReference type="AlphaFoldDB" id="A0A2N5UGF3"/>
<protein>
    <submittedName>
        <fullName evidence="2">Uncharacterized protein</fullName>
    </submittedName>
</protein>
<comment type="caution">
    <text evidence="2">The sequence shown here is derived from an EMBL/GenBank/DDBJ whole genome shotgun (WGS) entry which is preliminary data.</text>
</comment>
<organism evidence="2 3">
    <name type="scientific">Puccinia coronata f. sp. avenae</name>
    <dbReference type="NCBI Taxonomy" id="200324"/>
    <lineage>
        <taxon>Eukaryota</taxon>
        <taxon>Fungi</taxon>
        <taxon>Dikarya</taxon>
        <taxon>Basidiomycota</taxon>
        <taxon>Pucciniomycotina</taxon>
        <taxon>Pucciniomycetes</taxon>
        <taxon>Pucciniales</taxon>
        <taxon>Pucciniaceae</taxon>
        <taxon>Puccinia</taxon>
    </lineage>
</organism>
<gene>
    <name evidence="2" type="ORF">PCASD_15260</name>
</gene>
<reference evidence="2 3" key="1">
    <citation type="submission" date="2017-11" db="EMBL/GenBank/DDBJ databases">
        <title>De novo assembly and phasing of dikaryotic genomes from two isolates of Puccinia coronata f. sp. avenae, the causal agent of oat crown rust.</title>
        <authorList>
            <person name="Miller M.E."/>
            <person name="Zhang Y."/>
            <person name="Omidvar V."/>
            <person name="Sperschneider J."/>
            <person name="Schwessinger B."/>
            <person name="Raley C."/>
            <person name="Palmer J.M."/>
            <person name="Garnica D."/>
            <person name="Upadhyaya N."/>
            <person name="Rathjen J."/>
            <person name="Taylor J.M."/>
            <person name="Park R.F."/>
            <person name="Dodds P.N."/>
            <person name="Hirsch C.D."/>
            <person name="Kianian S.F."/>
            <person name="Figueroa M."/>
        </authorList>
    </citation>
    <scope>NUCLEOTIDE SEQUENCE [LARGE SCALE GENOMIC DNA]</scope>
    <source>
        <strain evidence="2">12SD80</strain>
    </source>
</reference>
<dbReference type="Proteomes" id="UP000235392">
    <property type="component" value="Unassembled WGS sequence"/>
</dbReference>
<feature type="non-terminal residue" evidence="2">
    <location>
        <position position="1"/>
    </location>
</feature>
<feature type="region of interest" description="Disordered" evidence="1">
    <location>
        <begin position="46"/>
        <end position="78"/>
    </location>
</feature>
<feature type="non-terminal residue" evidence="2">
    <location>
        <position position="297"/>
    </location>
</feature>
<name>A0A2N5UGF3_9BASI</name>
<evidence type="ECO:0000313" key="3">
    <source>
        <dbReference type="Proteomes" id="UP000235392"/>
    </source>
</evidence>
<accession>A0A2N5UGF3</accession>